<dbReference type="Gene3D" id="3.50.4.10">
    <property type="entry name" value="Hepatocyte Growth Factor"/>
    <property type="match status" value="1"/>
</dbReference>
<dbReference type="Proteomes" id="UP000663852">
    <property type="component" value="Unassembled WGS sequence"/>
</dbReference>
<name>A0A815Y3J0_ADIRI</name>
<reference evidence="2" key="1">
    <citation type="submission" date="2021-02" db="EMBL/GenBank/DDBJ databases">
        <authorList>
            <person name="Nowell W R."/>
        </authorList>
    </citation>
    <scope>NUCLEOTIDE SEQUENCE</scope>
</reference>
<feature type="domain" description="Apple" evidence="1">
    <location>
        <begin position="3"/>
        <end position="31"/>
    </location>
</feature>
<feature type="domain" description="Apple" evidence="1">
    <location>
        <begin position="71"/>
        <end position="100"/>
    </location>
</feature>
<feature type="non-terminal residue" evidence="2">
    <location>
        <position position="100"/>
    </location>
</feature>
<evidence type="ECO:0000313" key="3">
    <source>
        <dbReference type="Proteomes" id="UP000663852"/>
    </source>
</evidence>
<dbReference type="Pfam" id="PF14295">
    <property type="entry name" value="PAN_4"/>
    <property type="match status" value="2"/>
</dbReference>
<comment type="caution">
    <text evidence="2">The sequence shown here is derived from an EMBL/GenBank/DDBJ whole genome shotgun (WGS) entry which is preliminary data.</text>
</comment>
<sequence length="100" mass="10852">RGEDCGGRCAQTSNCTHFTWTTYLGGTCWLKSGAVSKNDATESSDLSMVCGLMEVSSSVLWIENNWAMSCDFPGNDMFNVQSRGEDCGGRCAQTSNCTHF</sequence>
<organism evidence="2 3">
    <name type="scientific">Adineta ricciae</name>
    <name type="common">Rotifer</name>
    <dbReference type="NCBI Taxonomy" id="249248"/>
    <lineage>
        <taxon>Eukaryota</taxon>
        <taxon>Metazoa</taxon>
        <taxon>Spiralia</taxon>
        <taxon>Gnathifera</taxon>
        <taxon>Rotifera</taxon>
        <taxon>Eurotatoria</taxon>
        <taxon>Bdelloidea</taxon>
        <taxon>Adinetida</taxon>
        <taxon>Adinetidae</taxon>
        <taxon>Adineta</taxon>
    </lineage>
</organism>
<proteinExistence type="predicted"/>
<dbReference type="AlphaFoldDB" id="A0A815Y3J0"/>
<dbReference type="InterPro" id="IPR003609">
    <property type="entry name" value="Pan_app"/>
</dbReference>
<protein>
    <recommendedName>
        <fullName evidence="1">Apple domain-containing protein</fullName>
    </recommendedName>
</protein>
<feature type="non-terminal residue" evidence="2">
    <location>
        <position position="1"/>
    </location>
</feature>
<gene>
    <name evidence="2" type="ORF">EDS130_LOCUS46782</name>
</gene>
<dbReference type="OrthoDB" id="568194at2759"/>
<dbReference type="EMBL" id="CAJNOJ010003710">
    <property type="protein sequence ID" value="CAF1565184.1"/>
    <property type="molecule type" value="Genomic_DNA"/>
</dbReference>
<accession>A0A815Y3J0</accession>
<evidence type="ECO:0000313" key="2">
    <source>
        <dbReference type="EMBL" id="CAF1565184.1"/>
    </source>
</evidence>
<evidence type="ECO:0000259" key="1">
    <source>
        <dbReference type="Pfam" id="PF14295"/>
    </source>
</evidence>